<dbReference type="EMBL" id="GGEC01054833">
    <property type="protein sequence ID" value="MBX35317.1"/>
    <property type="molecule type" value="Transcribed_RNA"/>
</dbReference>
<evidence type="ECO:0000313" key="2">
    <source>
        <dbReference type="EMBL" id="MBX35317.1"/>
    </source>
</evidence>
<keyword evidence="1" id="KW-1133">Transmembrane helix</keyword>
<dbReference type="AlphaFoldDB" id="A0A2P2MYL6"/>
<feature type="transmembrane region" description="Helical" evidence="1">
    <location>
        <begin position="47"/>
        <end position="65"/>
    </location>
</feature>
<protein>
    <submittedName>
        <fullName evidence="2">Uncharacterized protein</fullName>
    </submittedName>
</protein>
<keyword evidence="1" id="KW-0472">Membrane</keyword>
<name>A0A2P2MYL6_RHIMU</name>
<reference evidence="2" key="1">
    <citation type="submission" date="2018-02" db="EMBL/GenBank/DDBJ databases">
        <title>Rhizophora mucronata_Transcriptome.</title>
        <authorList>
            <person name="Meera S.P."/>
            <person name="Sreeshan A."/>
            <person name="Augustine A."/>
        </authorList>
    </citation>
    <scope>NUCLEOTIDE SEQUENCE</scope>
    <source>
        <tissue evidence="2">Leaf</tissue>
    </source>
</reference>
<sequence length="66" mass="8179">MNLTFERSPLMKFLEYLKNREISLPYHFSYTVIFFYLFPFFILSLRWLFQVLLSYSCISVPFLFFL</sequence>
<accession>A0A2P2MYL6</accession>
<feature type="transmembrane region" description="Helical" evidence="1">
    <location>
        <begin position="21"/>
        <end position="41"/>
    </location>
</feature>
<keyword evidence="1" id="KW-0812">Transmembrane</keyword>
<evidence type="ECO:0000256" key="1">
    <source>
        <dbReference type="SAM" id="Phobius"/>
    </source>
</evidence>
<proteinExistence type="predicted"/>
<organism evidence="2">
    <name type="scientific">Rhizophora mucronata</name>
    <name type="common">Asiatic mangrove</name>
    <dbReference type="NCBI Taxonomy" id="61149"/>
    <lineage>
        <taxon>Eukaryota</taxon>
        <taxon>Viridiplantae</taxon>
        <taxon>Streptophyta</taxon>
        <taxon>Embryophyta</taxon>
        <taxon>Tracheophyta</taxon>
        <taxon>Spermatophyta</taxon>
        <taxon>Magnoliopsida</taxon>
        <taxon>eudicotyledons</taxon>
        <taxon>Gunneridae</taxon>
        <taxon>Pentapetalae</taxon>
        <taxon>rosids</taxon>
        <taxon>fabids</taxon>
        <taxon>Malpighiales</taxon>
        <taxon>Rhizophoraceae</taxon>
        <taxon>Rhizophora</taxon>
    </lineage>
</organism>